<dbReference type="Proteomes" id="UP000821865">
    <property type="component" value="Chromosome 1"/>
</dbReference>
<keyword evidence="2" id="KW-1185">Reference proteome</keyword>
<gene>
    <name evidence="1" type="ORF">HPB49_017612</name>
</gene>
<comment type="caution">
    <text evidence="1">The sequence shown here is derived from an EMBL/GenBank/DDBJ whole genome shotgun (WGS) entry which is preliminary data.</text>
</comment>
<sequence>MESDSDYTLVQSRHLKRKLRRTSAGSDSTHKSRCDDRVFSVGYTPTTAGTNLNSLNRQSLTKFFDRIASGHVREIRINARKNILTVDVSSQAVLEALKSIEVVGNIPVRSFLAYGNDTCTGVVSDVDIDIKDEDLRSLLSSTTKDKTAVPIQAVEDLKVGAAEGQGNQSTSTEGVKPIEDEEGMDVVQPSMSSAAGKRTHDKACVEEPQGPPTSIDESLPKSTGQRRASFRPKPNVPPDKRPATTTST</sequence>
<reference evidence="1" key="1">
    <citation type="submission" date="2020-05" db="EMBL/GenBank/DDBJ databases">
        <title>Large-scale comparative analyses of tick genomes elucidate their genetic diversity and vector capacities.</title>
        <authorList>
            <person name="Jia N."/>
            <person name="Wang J."/>
            <person name="Shi W."/>
            <person name="Du L."/>
            <person name="Sun Y."/>
            <person name="Zhan W."/>
            <person name="Jiang J."/>
            <person name="Wang Q."/>
            <person name="Zhang B."/>
            <person name="Ji P."/>
            <person name="Sakyi L.B."/>
            <person name="Cui X."/>
            <person name="Yuan T."/>
            <person name="Jiang B."/>
            <person name="Yang W."/>
            <person name="Lam T.T.-Y."/>
            <person name="Chang Q."/>
            <person name="Ding S."/>
            <person name="Wang X."/>
            <person name="Zhu J."/>
            <person name="Ruan X."/>
            <person name="Zhao L."/>
            <person name="Wei J."/>
            <person name="Que T."/>
            <person name="Du C."/>
            <person name="Cheng J."/>
            <person name="Dai P."/>
            <person name="Han X."/>
            <person name="Huang E."/>
            <person name="Gao Y."/>
            <person name="Liu J."/>
            <person name="Shao H."/>
            <person name="Ye R."/>
            <person name="Li L."/>
            <person name="Wei W."/>
            <person name="Wang X."/>
            <person name="Wang C."/>
            <person name="Yang T."/>
            <person name="Huo Q."/>
            <person name="Li W."/>
            <person name="Guo W."/>
            <person name="Chen H."/>
            <person name="Zhou L."/>
            <person name="Ni X."/>
            <person name="Tian J."/>
            <person name="Zhou Y."/>
            <person name="Sheng Y."/>
            <person name="Liu T."/>
            <person name="Pan Y."/>
            <person name="Xia L."/>
            <person name="Li J."/>
            <person name="Zhao F."/>
            <person name="Cao W."/>
        </authorList>
    </citation>
    <scope>NUCLEOTIDE SEQUENCE</scope>
    <source>
        <strain evidence="1">Dsil-2018</strain>
    </source>
</reference>
<organism evidence="1 2">
    <name type="scientific">Dermacentor silvarum</name>
    <name type="common">Tick</name>
    <dbReference type="NCBI Taxonomy" id="543639"/>
    <lineage>
        <taxon>Eukaryota</taxon>
        <taxon>Metazoa</taxon>
        <taxon>Ecdysozoa</taxon>
        <taxon>Arthropoda</taxon>
        <taxon>Chelicerata</taxon>
        <taxon>Arachnida</taxon>
        <taxon>Acari</taxon>
        <taxon>Parasitiformes</taxon>
        <taxon>Ixodida</taxon>
        <taxon>Ixodoidea</taxon>
        <taxon>Ixodidae</taxon>
        <taxon>Rhipicephalinae</taxon>
        <taxon>Dermacentor</taxon>
    </lineage>
</organism>
<accession>A0ACB8E1R1</accession>
<name>A0ACB8E1R1_DERSI</name>
<proteinExistence type="predicted"/>
<protein>
    <submittedName>
        <fullName evidence="1">Uncharacterized protein</fullName>
    </submittedName>
</protein>
<dbReference type="EMBL" id="CM023470">
    <property type="protein sequence ID" value="KAH7980617.1"/>
    <property type="molecule type" value="Genomic_DNA"/>
</dbReference>
<evidence type="ECO:0000313" key="2">
    <source>
        <dbReference type="Proteomes" id="UP000821865"/>
    </source>
</evidence>
<evidence type="ECO:0000313" key="1">
    <source>
        <dbReference type="EMBL" id="KAH7980617.1"/>
    </source>
</evidence>